<dbReference type="AlphaFoldDB" id="A0A8J2UGX5"/>
<comment type="caution">
    <text evidence="1">The sequence shown here is derived from an EMBL/GenBank/DDBJ whole genome shotgun (WGS) entry which is preliminary data.</text>
</comment>
<accession>A0A8J2UGX5</accession>
<reference evidence="1" key="2">
    <citation type="submission" date="2020-09" db="EMBL/GenBank/DDBJ databases">
        <authorList>
            <person name="Sun Q."/>
            <person name="Zhou Y."/>
        </authorList>
    </citation>
    <scope>NUCLEOTIDE SEQUENCE</scope>
    <source>
        <strain evidence="1">CGMCC 1.15448</strain>
    </source>
</reference>
<name>A0A8J2UGX5_9BACT</name>
<evidence type="ECO:0000313" key="1">
    <source>
        <dbReference type="EMBL" id="GGB14191.1"/>
    </source>
</evidence>
<organism evidence="1 2">
    <name type="scientific">Puia dinghuensis</name>
    <dbReference type="NCBI Taxonomy" id="1792502"/>
    <lineage>
        <taxon>Bacteria</taxon>
        <taxon>Pseudomonadati</taxon>
        <taxon>Bacteroidota</taxon>
        <taxon>Chitinophagia</taxon>
        <taxon>Chitinophagales</taxon>
        <taxon>Chitinophagaceae</taxon>
        <taxon>Puia</taxon>
    </lineage>
</organism>
<dbReference type="EMBL" id="BMJC01000004">
    <property type="protein sequence ID" value="GGB14191.1"/>
    <property type="molecule type" value="Genomic_DNA"/>
</dbReference>
<protein>
    <submittedName>
        <fullName evidence="1">Uncharacterized protein</fullName>
    </submittedName>
</protein>
<dbReference type="Proteomes" id="UP000607559">
    <property type="component" value="Unassembled WGS sequence"/>
</dbReference>
<dbReference type="RefSeq" id="WP_188935503.1">
    <property type="nucleotide sequence ID" value="NZ_BMJC01000004.1"/>
</dbReference>
<proteinExistence type="predicted"/>
<dbReference type="PROSITE" id="PS51257">
    <property type="entry name" value="PROKAR_LIPOPROTEIN"/>
    <property type="match status" value="1"/>
</dbReference>
<reference evidence="1" key="1">
    <citation type="journal article" date="2014" name="Int. J. Syst. Evol. Microbiol.">
        <title>Complete genome sequence of Corynebacterium casei LMG S-19264T (=DSM 44701T), isolated from a smear-ripened cheese.</title>
        <authorList>
            <consortium name="US DOE Joint Genome Institute (JGI-PGF)"/>
            <person name="Walter F."/>
            <person name="Albersmeier A."/>
            <person name="Kalinowski J."/>
            <person name="Ruckert C."/>
        </authorList>
    </citation>
    <scope>NUCLEOTIDE SEQUENCE</scope>
    <source>
        <strain evidence="1">CGMCC 1.15448</strain>
    </source>
</reference>
<evidence type="ECO:0000313" key="2">
    <source>
        <dbReference type="Proteomes" id="UP000607559"/>
    </source>
</evidence>
<sequence>MYKIPTPKWLLSRALIVAVVCLFLSGVSGCGPGEGDKGKPQINEDTLRNHVIPIGLAIKYTKAFRATLDSTTNRLRPKAIDSITFSHAEEFPSDVFYSLLAQSNEKQGNAKGIRIYLGRDTSGQLKLVLVPVDSLGNDIINHLVNQQGKPVPGTAHIEAATSGGQGYEAGQVCPTVCSSAASGLNQ</sequence>
<gene>
    <name evidence="1" type="ORF">GCM10011511_42460</name>
</gene>
<keyword evidence="2" id="KW-1185">Reference proteome</keyword>